<dbReference type="GO" id="GO:0004368">
    <property type="term" value="F:glycerol-3-phosphate dehydrogenase (quinone) activity"/>
    <property type="evidence" value="ECO:0007669"/>
    <property type="project" value="UniProtKB-EC"/>
</dbReference>
<dbReference type="PROSITE" id="PS51379">
    <property type="entry name" value="4FE4S_FER_2"/>
    <property type="match status" value="2"/>
</dbReference>
<dbReference type="EMBL" id="JAGGLG010000013">
    <property type="protein sequence ID" value="MBP2018478.1"/>
    <property type="molecule type" value="Genomic_DNA"/>
</dbReference>
<name>A0ABS4JSH0_9FIRM</name>
<evidence type="ECO:0000313" key="7">
    <source>
        <dbReference type="EMBL" id="MBP2018478.1"/>
    </source>
</evidence>
<dbReference type="InterPro" id="IPR009051">
    <property type="entry name" value="Helical_ferredxn"/>
</dbReference>
<protein>
    <submittedName>
        <fullName evidence="7">Glycerol-3-phosphate dehydrogenase subunit C</fullName>
        <ecNumber evidence="7">1.1.5.3</ecNumber>
    </submittedName>
</protein>
<evidence type="ECO:0000259" key="6">
    <source>
        <dbReference type="PROSITE" id="PS51379"/>
    </source>
</evidence>
<organism evidence="7 8">
    <name type="scientific">Symbiobacterium terraclitae</name>
    <dbReference type="NCBI Taxonomy" id="557451"/>
    <lineage>
        <taxon>Bacteria</taxon>
        <taxon>Bacillati</taxon>
        <taxon>Bacillota</taxon>
        <taxon>Clostridia</taxon>
        <taxon>Eubacteriales</taxon>
        <taxon>Symbiobacteriaceae</taxon>
        <taxon>Symbiobacterium</taxon>
    </lineage>
</organism>
<dbReference type="RefSeq" id="WP_209466598.1">
    <property type="nucleotide sequence ID" value="NZ_JAGGLG010000013.1"/>
</dbReference>
<dbReference type="InterPro" id="IPR004017">
    <property type="entry name" value="Cys_rich_dom"/>
</dbReference>
<dbReference type="PANTHER" id="PTHR32479:SF19">
    <property type="entry name" value="ANAEROBIC GLYCEROL-3-PHOSPHATE DEHYDROGENASE SUBUNIT C"/>
    <property type="match status" value="1"/>
</dbReference>
<dbReference type="Gene3D" id="1.10.1060.10">
    <property type="entry name" value="Alpha-helical ferredoxin"/>
    <property type="match status" value="1"/>
</dbReference>
<dbReference type="Proteomes" id="UP001519289">
    <property type="component" value="Unassembled WGS sequence"/>
</dbReference>
<keyword evidence="7" id="KW-0560">Oxidoreductase</keyword>
<reference evidence="7 8" key="1">
    <citation type="submission" date="2021-03" db="EMBL/GenBank/DDBJ databases">
        <title>Genomic Encyclopedia of Type Strains, Phase IV (KMG-IV): sequencing the most valuable type-strain genomes for metagenomic binning, comparative biology and taxonomic classification.</title>
        <authorList>
            <person name="Goeker M."/>
        </authorList>
    </citation>
    <scope>NUCLEOTIDE SEQUENCE [LARGE SCALE GENOMIC DNA]</scope>
    <source>
        <strain evidence="7 8">DSM 27138</strain>
    </source>
</reference>
<evidence type="ECO:0000256" key="5">
    <source>
        <dbReference type="ARBA" id="ARBA00023014"/>
    </source>
</evidence>
<keyword evidence="5" id="KW-0411">Iron-sulfur</keyword>
<dbReference type="InterPro" id="IPR017896">
    <property type="entry name" value="4Fe4S_Fe-S-bd"/>
</dbReference>
<gene>
    <name evidence="7" type="ORF">J2Z79_001889</name>
</gene>
<keyword evidence="8" id="KW-1185">Reference proteome</keyword>
<dbReference type="Pfam" id="PF02754">
    <property type="entry name" value="CCG"/>
    <property type="match status" value="2"/>
</dbReference>
<dbReference type="PANTHER" id="PTHR32479">
    <property type="entry name" value="GLYCOLATE OXIDASE IRON-SULFUR SUBUNIT"/>
    <property type="match status" value="1"/>
</dbReference>
<dbReference type="EC" id="1.1.5.3" evidence="7"/>
<dbReference type="NCBIfam" id="NF008369">
    <property type="entry name" value="PRK11168.1"/>
    <property type="match status" value="1"/>
</dbReference>
<evidence type="ECO:0000256" key="2">
    <source>
        <dbReference type="ARBA" id="ARBA00022723"/>
    </source>
</evidence>
<dbReference type="PROSITE" id="PS00198">
    <property type="entry name" value="4FE4S_FER_1"/>
    <property type="match status" value="1"/>
</dbReference>
<keyword evidence="4" id="KW-0408">Iron</keyword>
<keyword evidence="3" id="KW-0677">Repeat</keyword>
<evidence type="ECO:0000256" key="4">
    <source>
        <dbReference type="ARBA" id="ARBA00023004"/>
    </source>
</evidence>
<dbReference type="InterPro" id="IPR017753">
    <property type="entry name" value="G3P_DH_GlpC_su"/>
</dbReference>
<evidence type="ECO:0000256" key="3">
    <source>
        <dbReference type="ARBA" id="ARBA00022737"/>
    </source>
</evidence>
<dbReference type="Pfam" id="PF13183">
    <property type="entry name" value="Fer4_8"/>
    <property type="match status" value="1"/>
</dbReference>
<feature type="domain" description="4Fe-4S ferredoxin-type" evidence="6">
    <location>
        <begin position="45"/>
        <end position="75"/>
    </location>
</feature>
<keyword evidence="2" id="KW-0479">Metal-binding</keyword>
<dbReference type="SUPFAM" id="SSF46548">
    <property type="entry name" value="alpha-helical ferredoxin"/>
    <property type="match status" value="1"/>
</dbReference>
<dbReference type="NCBIfam" id="TIGR03379">
    <property type="entry name" value="glycerol3P_GlpC"/>
    <property type="match status" value="1"/>
</dbReference>
<keyword evidence="1" id="KW-0004">4Fe-4S</keyword>
<comment type="caution">
    <text evidence="7">The sequence shown here is derived from an EMBL/GenBank/DDBJ whole genome shotgun (WGS) entry which is preliminary data.</text>
</comment>
<evidence type="ECO:0000313" key="8">
    <source>
        <dbReference type="Proteomes" id="UP001519289"/>
    </source>
</evidence>
<dbReference type="InterPro" id="IPR017900">
    <property type="entry name" value="4Fe4S_Fe_S_CS"/>
</dbReference>
<evidence type="ECO:0000256" key="1">
    <source>
        <dbReference type="ARBA" id="ARBA00022485"/>
    </source>
</evidence>
<feature type="domain" description="4Fe-4S ferredoxin-type" evidence="6">
    <location>
        <begin position="1"/>
        <end position="30"/>
    </location>
</feature>
<proteinExistence type="predicted"/>
<sequence length="403" mass="44652">MISEYDACLKCTICEMHCPMLRVAPEFPGPKNGGPGLARLRAAGEVAELDHLDLCLGCRTCDTVCPSGIHPADLIAVPRREKVGRRGLSLRDWVLTHTYLVGPVAVRMPWLTNGVLANRPVRWAMEKVLRIDRHKPMPRYANHSFREWFARHESPWKDRPAPNGKVAYFHGCSVQYMEPHIGRHVVEVLEHNGFEVILPEQTCCGLPIIANGDLRGAAGNGRFNLRHLRAPAEAGIPIVVSSTSCSLTLKHDYQHVLHLDGADVVARQVYDISEFLLACHEQGLLRTDFRPTQERLPYHQPCHQRAQGIGLPAVTLLNLIPGVKAWNLDASCCGSSGTYGFKEEKYEVSMKVGEPLREALLAAGAPRAVSDCETCRWQMEYQAGIQAVHPVSVLWEAYGLGGA</sequence>
<accession>A0ABS4JSH0</accession>